<organism evidence="2 3">
    <name type="scientific">Acidomonas methanolica NBRC 104435</name>
    <dbReference type="NCBI Taxonomy" id="1231351"/>
    <lineage>
        <taxon>Bacteria</taxon>
        <taxon>Pseudomonadati</taxon>
        <taxon>Pseudomonadota</taxon>
        <taxon>Alphaproteobacteria</taxon>
        <taxon>Acetobacterales</taxon>
        <taxon>Acetobacteraceae</taxon>
        <taxon>Acidomonas</taxon>
    </lineage>
</organism>
<dbReference type="Gene3D" id="3.40.50.1240">
    <property type="entry name" value="Phosphoglycerate mutase-like"/>
    <property type="match status" value="1"/>
</dbReference>
<reference evidence="2 3" key="2">
    <citation type="journal article" date="2014" name="FEMS Microbiol. Lett.">
        <title>Draft genomic DNA sequence of the facultatively methylotrophic bacterium Acidomonas methanolica type strain MB58.</title>
        <authorList>
            <person name="Higashiura N."/>
            <person name="Hadano H."/>
            <person name="Hirakawa H."/>
            <person name="Matsutani M."/>
            <person name="Takabe S."/>
            <person name="Matsushita K."/>
            <person name="Azuma Y."/>
        </authorList>
    </citation>
    <scope>NUCLEOTIDE SEQUENCE [LARGE SCALE GENOMIC DNA]</scope>
    <source>
        <strain evidence="2 3">MB58</strain>
    </source>
</reference>
<dbReference type="AlphaFoldDB" id="A0A023D386"/>
<dbReference type="PANTHER" id="PTHR48100">
    <property type="entry name" value="BROAD-SPECIFICITY PHOSPHATASE YOR283W-RELATED"/>
    <property type="match status" value="1"/>
</dbReference>
<gene>
    <name evidence="2" type="ORF">Amme_015_072</name>
</gene>
<dbReference type="GO" id="GO:0016791">
    <property type="term" value="F:phosphatase activity"/>
    <property type="evidence" value="ECO:0007669"/>
    <property type="project" value="TreeGrafter"/>
</dbReference>
<dbReference type="Pfam" id="PF00300">
    <property type="entry name" value="His_Phos_1"/>
    <property type="match status" value="1"/>
</dbReference>
<feature type="binding site" evidence="1">
    <location>
        <position position="61"/>
    </location>
    <ligand>
        <name>substrate</name>
    </ligand>
</feature>
<name>A0A023D386_ACIMT</name>
<keyword evidence="3" id="KW-1185">Reference proteome</keyword>
<dbReference type="RefSeq" id="WP_042056625.1">
    <property type="nucleotide sequence ID" value="NZ_BAND01000015.1"/>
</dbReference>
<evidence type="ECO:0000256" key="1">
    <source>
        <dbReference type="PIRSR" id="PIRSR613078-2"/>
    </source>
</evidence>
<dbReference type="Proteomes" id="UP000019760">
    <property type="component" value="Unassembled WGS sequence"/>
</dbReference>
<dbReference type="InterPro" id="IPR013078">
    <property type="entry name" value="His_Pase_superF_clade-1"/>
</dbReference>
<dbReference type="CDD" id="cd07067">
    <property type="entry name" value="HP_PGM_like"/>
    <property type="match status" value="1"/>
</dbReference>
<proteinExistence type="predicted"/>
<dbReference type="GO" id="GO:0005737">
    <property type="term" value="C:cytoplasm"/>
    <property type="evidence" value="ECO:0007669"/>
    <property type="project" value="TreeGrafter"/>
</dbReference>
<evidence type="ECO:0000313" key="3">
    <source>
        <dbReference type="Proteomes" id="UP000019760"/>
    </source>
</evidence>
<dbReference type="InterPro" id="IPR029033">
    <property type="entry name" value="His_PPase_superfam"/>
</dbReference>
<evidence type="ECO:0000313" key="2">
    <source>
        <dbReference type="EMBL" id="GAJ28205.1"/>
    </source>
</evidence>
<dbReference type="SUPFAM" id="SSF53254">
    <property type="entry name" value="Phosphoglycerate mutase-like"/>
    <property type="match status" value="1"/>
</dbReference>
<dbReference type="EMBL" id="BAND01000015">
    <property type="protein sequence ID" value="GAJ28205.1"/>
    <property type="molecule type" value="Genomic_DNA"/>
</dbReference>
<dbReference type="PANTHER" id="PTHR48100:SF59">
    <property type="entry name" value="ADENOSYLCOBALAMIN_ALPHA-RIBAZOLE PHOSPHATASE"/>
    <property type="match status" value="1"/>
</dbReference>
<sequence length="207" mass="23242">MQPFTVILVRHGHVEGIEPPRFRGRIDLPLTERGRRQAVATADFISSRWTASAIYSSPLSRCMDTAEAIAKKQTVPVLPLPDLLDIDYGTWQGRTRDEVKSAAPELFKAWMEQPHLTVIDRAETLQDVQARLIRAFDLMRRAHPDGTVIAIGHDSTNRIFVSLALDLSLSHYWRLQQDPCAINVLRFDDAGSHVVSINQTAHLAADL</sequence>
<dbReference type="PIRSF" id="PIRSF000709">
    <property type="entry name" value="6PFK_2-Ptase"/>
    <property type="match status" value="1"/>
</dbReference>
<comment type="caution">
    <text evidence="2">The sequence shown here is derived from an EMBL/GenBank/DDBJ whole genome shotgun (WGS) entry which is preliminary data.</text>
</comment>
<dbReference type="SMART" id="SM00855">
    <property type="entry name" value="PGAM"/>
    <property type="match status" value="1"/>
</dbReference>
<reference evidence="3" key="1">
    <citation type="journal article" date="2014" name="FEMS Microbiol. Lett.">
        <title>Draft Genomic DNA Sequence of the Facultatively Methylotrophic Bacterium Acidomonas methanolica type strain MB58.</title>
        <authorList>
            <person name="Higashiura N."/>
            <person name="Hadano H."/>
            <person name="Hirakawa H."/>
            <person name="Matsutani M."/>
            <person name="Takabe S."/>
            <person name="Matsushita K."/>
            <person name="Azuma Y."/>
        </authorList>
    </citation>
    <scope>NUCLEOTIDE SEQUENCE [LARGE SCALE GENOMIC DNA]</scope>
    <source>
        <strain evidence="3">MB58</strain>
    </source>
</reference>
<dbReference type="InterPro" id="IPR050275">
    <property type="entry name" value="PGM_Phosphatase"/>
</dbReference>
<accession>A0A023D386</accession>
<protein>
    <submittedName>
        <fullName evidence="2">Phosphoglycerate mutase</fullName>
    </submittedName>
</protein>